<evidence type="ECO:0000313" key="1">
    <source>
        <dbReference type="EMBL" id="CZS88817.1"/>
    </source>
</evidence>
<proteinExistence type="predicted"/>
<sequence>MTISKSHPTQHSRFHPSDHWVNSLKHEFDVLDSELEMSSRPPSFIHPACSHASRCRRCGWIQAHANSIVIAVDGACRGNGEANPRSAIGIYFGPDSVLNRSDAVPSEEVVENLVRATGVGGGYAMYSQRDQQILDVEQVIIKSDSEYLVKGMTEWAGDESGNGVGGFGIEVLFWHLRRERNREADRLANAALNG</sequence>
<gene>
    <name evidence="1" type="ORF">RAG0_00429</name>
</gene>
<evidence type="ECO:0008006" key="3">
    <source>
        <dbReference type="Google" id="ProtNLM"/>
    </source>
</evidence>
<organism evidence="1 2">
    <name type="scientific">Rhynchosporium agropyri</name>
    <dbReference type="NCBI Taxonomy" id="914238"/>
    <lineage>
        <taxon>Eukaryota</taxon>
        <taxon>Fungi</taxon>
        <taxon>Dikarya</taxon>
        <taxon>Ascomycota</taxon>
        <taxon>Pezizomycotina</taxon>
        <taxon>Leotiomycetes</taxon>
        <taxon>Helotiales</taxon>
        <taxon>Ploettnerulaceae</taxon>
        <taxon>Rhynchosporium</taxon>
    </lineage>
</organism>
<dbReference type="EMBL" id="FJUX01000001">
    <property type="protein sequence ID" value="CZS88817.1"/>
    <property type="molecule type" value="Genomic_DNA"/>
</dbReference>
<dbReference type="InterPro" id="IPR012337">
    <property type="entry name" value="RNaseH-like_sf"/>
</dbReference>
<dbReference type="SUPFAM" id="SSF53098">
    <property type="entry name" value="Ribonuclease H-like"/>
    <property type="match status" value="1"/>
</dbReference>
<dbReference type="Proteomes" id="UP000178912">
    <property type="component" value="Unassembled WGS sequence"/>
</dbReference>
<accession>A0A1E1JSI2</accession>
<dbReference type="OrthoDB" id="245563at2759"/>
<name>A0A1E1JSI2_9HELO</name>
<dbReference type="InterPro" id="IPR036397">
    <property type="entry name" value="RNaseH_sf"/>
</dbReference>
<dbReference type="AlphaFoldDB" id="A0A1E1JSI2"/>
<dbReference type="Gene3D" id="3.30.420.10">
    <property type="entry name" value="Ribonuclease H-like superfamily/Ribonuclease H"/>
    <property type="match status" value="1"/>
</dbReference>
<keyword evidence="2" id="KW-1185">Reference proteome</keyword>
<reference evidence="2" key="1">
    <citation type="submission" date="2016-03" db="EMBL/GenBank/DDBJ databases">
        <authorList>
            <person name="Guldener U."/>
        </authorList>
    </citation>
    <scope>NUCLEOTIDE SEQUENCE [LARGE SCALE GENOMIC DNA]</scope>
    <source>
        <strain evidence="2">04CH-RAC-A.6.1</strain>
    </source>
</reference>
<evidence type="ECO:0000313" key="2">
    <source>
        <dbReference type="Proteomes" id="UP000178912"/>
    </source>
</evidence>
<protein>
    <recommendedName>
        <fullName evidence="3">RNase H type-1 domain-containing protein</fullName>
    </recommendedName>
</protein>
<dbReference type="GO" id="GO:0003676">
    <property type="term" value="F:nucleic acid binding"/>
    <property type="evidence" value="ECO:0007669"/>
    <property type="project" value="InterPro"/>
</dbReference>